<dbReference type="Proteomes" id="UP001548189">
    <property type="component" value="Unassembled WGS sequence"/>
</dbReference>
<gene>
    <name evidence="7" type="ORF">ABVT43_02000</name>
</gene>
<dbReference type="RefSeq" id="WP_353873427.1">
    <property type="nucleotide sequence ID" value="NZ_JBEVCJ010000001.1"/>
</dbReference>
<proteinExistence type="predicted"/>
<protein>
    <submittedName>
        <fullName evidence="7">Yip1 family protein</fullName>
    </submittedName>
</protein>
<name>A0ABV2BPM2_9GAMM</name>
<feature type="transmembrane region" description="Helical" evidence="5">
    <location>
        <begin position="30"/>
        <end position="55"/>
    </location>
</feature>
<evidence type="ECO:0000256" key="5">
    <source>
        <dbReference type="SAM" id="Phobius"/>
    </source>
</evidence>
<keyword evidence="3 5" id="KW-1133">Transmembrane helix</keyword>
<evidence type="ECO:0000259" key="6">
    <source>
        <dbReference type="Pfam" id="PF04893"/>
    </source>
</evidence>
<evidence type="ECO:0000313" key="7">
    <source>
        <dbReference type="EMBL" id="MET1253888.1"/>
    </source>
</evidence>
<feature type="transmembrane region" description="Helical" evidence="5">
    <location>
        <begin position="104"/>
        <end position="124"/>
    </location>
</feature>
<dbReference type="EMBL" id="JBEVCJ010000001">
    <property type="protein sequence ID" value="MET1253888.1"/>
    <property type="molecule type" value="Genomic_DNA"/>
</dbReference>
<feature type="transmembrane region" description="Helical" evidence="5">
    <location>
        <begin position="165"/>
        <end position="190"/>
    </location>
</feature>
<evidence type="ECO:0000313" key="8">
    <source>
        <dbReference type="Proteomes" id="UP001548189"/>
    </source>
</evidence>
<comment type="subcellular location">
    <subcellularLocation>
        <location evidence="1">Membrane</location>
        <topology evidence="1">Multi-pass membrane protein</topology>
    </subcellularLocation>
</comment>
<feature type="domain" description="Yip1" evidence="6">
    <location>
        <begin position="9"/>
        <end position="181"/>
    </location>
</feature>
<feature type="transmembrane region" description="Helical" evidence="5">
    <location>
        <begin position="70"/>
        <end position="92"/>
    </location>
</feature>
<evidence type="ECO:0000256" key="3">
    <source>
        <dbReference type="ARBA" id="ARBA00022989"/>
    </source>
</evidence>
<sequence length="200" mass="21753">MSLTSAIALLYGPNQEWQKIKEKKQSISNIYLTFLIFFAAIPPASAFIGSTYIGWSIGDGETNKLTTESALYLSIIAYVAILTAVLVLSWFVQWMAKTYGANPSLAECVSLTAYSCTPLFLVGILGSFPILWLDMLFSLLAIGMSINLLYKGVPELMGINKDRGFLFASSILTVCMVCLVGMLAITIIFWGSGLAPVFTS</sequence>
<evidence type="ECO:0000256" key="2">
    <source>
        <dbReference type="ARBA" id="ARBA00022692"/>
    </source>
</evidence>
<comment type="caution">
    <text evidence="7">The sequence shown here is derived from an EMBL/GenBank/DDBJ whole genome shotgun (WGS) entry which is preliminary data.</text>
</comment>
<accession>A0ABV2BPM2</accession>
<dbReference type="Pfam" id="PF04893">
    <property type="entry name" value="Yip1"/>
    <property type="match status" value="1"/>
</dbReference>
<evidence type="ECO:0000256" key="1">
    <source>
        <dbReference type="ARBA" id="ARBA00004141"/>
    </source>
</evidence>
<keyword evidence="8" id="KW-1185">Reference proteome</keyword>
<reference evidence="7 8" key="1">
    <citation type="submission" date="2024-06" db="EMBL/GenBank/DDBJ databases">
        <authorList>
            <person name="Li F."/>
        </authorList>
    </citation>
    <scope>NUCLEOTIDE SEQUENCE [LARGE SCALE GENOMIC DNA]</scope>
    <source>
        <strain evidence="7 8">GXAS 311</strain>
    </source>
</reference>
<keyword evidence="2 5" id="KW-0812">Transmembrane</keyword>
<keyword evidence="4 5" id="KW-0472">Membrane</keyword>
<dbReference type="InterPro" id="IPR006977">
    <property type="entry name" value="Yip1_dom"/>
</dbReference>
<evidence type="ECO:0000256" key="4">
    <source>
        <dbReference type="ARBA" id="ARBA00023136"/>
    </source>
</evidence>
<organism evidence="7 8">
    <name type="scientific">Aliikangiella maris</name>
    <dbReference type="NCBI Taxonomy" id="3162458"/>
    <lineage>
        <taxon>Bacteria</taxon>
        <taxon>Pseudomonadati</taxon>
        <taxon>Pseudomonadota</taxon>
        <taxon>Gammaproteobacteria</taxon>
        <taxon>Oceanospirillales</taxon>
        <taxon>Pleioneaceae</taxon>
        <taxon>Aliikangiella</taxon>
    </lineage>
</organism>
<feature type="transmembrane region" description="Helical" evidence="5">
    <location>
        <begin position="130"/>
        <end position="153"/>
    </location>
</feature>